<dbReference type="GO" id="GO:0005871">
    <property type="term" value="C:kinesin complex"/>
    <property type="evidence" value="ECO:0007669"/>
    <property type="project" value="TreeGrafter"/>
</dbReference>
<dbReference type="InterPro" id="IPR027640">
    <property type="entry name" value="Kinesin-like_fam"/>
</dbReference>
<reference evidence="2" key="1">
    <citation type="journal article" date="2020" name="Nature">
        <title>Giant virus diversity and host interactions through global metagenomics.</title>
        <authorList>
            <person name="Schulz F."/>
            <person name="Roux S."/>
            <person name="Paez-Espino D."/>
            <person name="Jungbluth S."/>
            <person name="Walsh D.A."/>
            <person name="Denef V.J."/>
            <person name="McMahon K.D."/>
            <person name="Konstantinidis K.T."/>
            <person name="Eloe-Fadrosh E.A."/>
            <person name="Kyrpides N.C."/>
            <person name="Woyke T."/>
        </authorList>
    </citation>
    <scope>NUCLEOTIDE SEQUENCE</scope>
    <source>
        <strain evidence="2">GVMAG-S-ERX555965-48</strain>
    </source>
</reference>
<dbReference type="GO" id="GO:0005874">
    <property type="term" value="C:microtubule"/>
    <property type="evidence" value="ECO:0007669"/>
    <property type="project" value="TreeGrafter"/>
</dbReference>
<evidence type="ECO:0000259" key="1">
    <source>
        <dbReference type="PROSITE" id="PS50067"/>
    </source>
</evidence>
<dbReference type="GO" id="GO:0016887">
    <property type="term" value="F:ATP hydrolysis activity"/>
    <property type="evidence" value="ECO:0007669"/>
    <property type="project" value="TreeGrafter"/>
</dbReference>
<dbReference type="AlphaFoldDB" id="A0A6C0AW21"/>
<dbReference type="GO" id="GO:0007018">
    <property type="term" value="P:microtubule-based movement"/>
    <property type="evidence" value="ECO:0007669"/>
    <property type="project" value="InterPro"/>
</dbReference>
<dbReference type="PANTHER" id="PTHR24115">
    <property type="entry name" value="KINESIN-RELATED"/>
    <property type="match status" value="1"/>
</dbReference>
<dbReference type="EMBL" id="MN738770">
    <property type="protein sequence ID" value="QHS83962.1"/>
    <property type="molecule type" value="Genomic_DNA"/>
</dbReference>
<evidence type="ECO:0000313" key="2">
    <source>
        <dbReference type="EMBL" id="QHS83962.1"/>
    </source>
</evidence>
<dbReference type="Gene3D" id="3.40.850.10">
    <property type="entry name" value="Kinesin motor domain"/>
    <property type="match status" value="1"/>
</dbReference>
<dbReference type="SMART" id="SM00129">
    <property type="entry name" value="KISc"/>
    <property type="match status" value="1"/>
</dbReference>
<proteinExistence type="predicted"/>
<organism evidence="2">
    <name type="scientific">viral metagenome</name>
    <dbReference type="NCBI Taxonomy" id="1070528"/>
    <lineage>
        <taxon>unclassified sequences</taxon>
        <taxon>metagenomes</taxon>
        <taxon>organismal metagenomes</taxon>
    </lineage>
</organism>
<dbReference type="InterPro" id="IPR027417">
    <property type="entry name" value="P-loop_NTPase"/>
</dbReference>
<dbReference type="InterPro" id="IPR001752">
    <property type="entry name" value="Kinesin_motor_dom"/>
</dbReference>
<dbReference type="SUPFAM" id="SSF52540">
    <property type="entry name" value="P-loop containing nucleoside triphosphate hydrolases"/>
    <property type="match status" value="1"/>
</dbReference>
<dbReference type="GO" id="GO:0003777">
    <property type="term" value="F:microtubule motor activity"/>
    <property type="evidence" value="ECO:0007669"/>
    <property type="project" value="InterPro"/>
</dbReference>
<dbReference type="PROSITE" id="PS50067">
    <property type="entry name" value="KINESIN_MOTOR_2"/>
    <property type="match status" value="1"/>
</dbReference>
<accession>A0A6C0AW21</accession>
<dbReference type="Pfam" id="PF00225">
    <property type="entry name" value="Kinesin"/>
    <property type="match status" value="1"/>
</dbReference>
<sequence length="385" mass="44873">MNVYIRIKPPECFSQKTTFVDKNEKILTLVQKKYDVRNKPILDKHDFKFSKVFDIDYINEDIYRYFGEEMILNFLGGSNCTFYLYGQTGSGKTHSLLGYKEPGILHYVLNNLTKHISKQISNSCLKLKCYQLYYNKIYDIFSNNKQVSGYDNGNDNYVINGLETKSINNSNYRDLINEITHNRHVSVSSENDTSSRSHLIIEIKFGNNVFRLIDLAGSEKLKNVKNNNINENGDINRSILAWKECIRALKRKSKYIPYRGHLLTRILKSSFVNNSTTCVLGTVSCENRNSTDSLNTLKYMQDITLLSINKVDKKKMKYRSNVFDKSFNFKNIIDCKKKLERIKNQREDIINNMITRMTSSESKSALVDVLNKEIYILEDMRNKMI</sequence>
<name>A0A6C0AW21_9ZZZZ</name>
<dbReference type="GO" id="GO:0008017">
    <property type="term" value="F:microtubule binding"/>
    <property type="evidence" value="ECO:0007669"/>
    <property type="project" value="InterPro"/>
</dbReference>
<dbReference type="PRINTS" id="PR00380">
    <property type="entry name" value="KINESINHEAVY"/>
</dbReference>
<protein>
    <recommendedName>
        <fullName evidence="1">Kinesin motor domain-containing protein</fullName>
    </recommendedName>
</protein>
<dbReference type="InterPro" id="IPR036961">
    <property type="entry name" value="Kinesin_motor_dom_sf"/>
</dbReference>
<dbReference type="GO" id="GO:0005524">
    <property type="term" value="F:ATP binding"/>
    <property type="evidence" value="ECO:0007669"/>
    <property type="project" value="InterPro"/>
</dbReference>
<feature type="domain" description="Kinesin motor" evidence="1">
    <location>
        <begin position="1"/>
        <end position="306"/>
    </location>
</feature>